<evidence type="ECO:0000313" key="2">
    <source>
        <dbReference type="Proteomes" id="UP000240760"/>
    </source>
</evidence>
<gene>
    <name evidence="1" type="ORF">M440DRAFT_1026182</name>
</gene>
<dbReference type="AlphaFoldDB" id="A0A2T4CK49"/>
<protein>
    <submittedName>
        <fullName evidence="1">Uncharacterized protein</fullName>
    </submittedName>
</protein>
<evidence type="ECO:0000313" key="1">
    <source>
        <dbReference type="EMBL" id="PTB81888.1"/>
    </source>
</evidence>
<organism evidence="1 2">
    <name type="scientific">Trichoderma longibrachiatum ATCC 18648</name>
    <dbReference type="NCBI Taxonomy" id="983965"/>
    <lineage>
        <taxon>Eukaryota</taxon>
        <taxon>Fungi</taxon>
        <taxon>Dikarya</taxon>
        <taxon>Ascomycota</taxon>
        <taxon>Pezizomycotina</taxon>
        <taxon>Sordariomycetes</taxon>
        <taxon>Hypocreomycetidae</taxon>
        <taxon>Hypocreales</taxon>
        <taxon>Hypocreaceae</taxon>
        <taxon>Trichoderma</taxon>
    </lineage>
</organism>
<proteinExistence type="predicted"/>
<name>A0A2T4CK49_TRILO</name>
<reference evidence="1 2" key="1">
    <citation type="submission" date="2016-07" db="EMBL/GenBank/DDBJ databases">
        <title>Multiple horizontal gene transfer events from other fungi enriched the ability of initially mycotrophic Trichoderma (Ascomycota) to feed on dead plant biomass.</title>
        <authorList>
            <consortium name="DOE Joint Genome Institute"/>
            <person name="Aerts A."/>
            <person name="Atanasova L."/>
            <person name="Chenthamara K."/>
            <person name="Zhang J."/>
            <person name="Grujic M."/>
            <person name="Henrissat B."/>
            <person name="Kuo A."/>
            <person name="Salamov A."/>
            <person name="Lipzen A."/>
            <person name="Labutti K."/>
            <person name="Barry K."/>
            <person name="Miao Y."/>
            <person name="Rahimi M.J."/>
            <person name="Shen Q."/>
            <person name="Grigoriev I.V."/>
            <person name="Kubicek C.P."/>
            <person name="Druzhinina I.S."/>
        </authorList>
    </citation>
    <scope>NUCLEOTIDE SEQUENCE [LARGE SCALE GENOMIC DNA]</scope>
    <source>
        <strain evidence="1 2">ATCC 18648</strain>
    </source>
</reference>
<accession>A0A2T4CK49</accession>
<keyword evidence="2" id="KW-1185">Reference proteome</keyword>
<sequence length="152" mass="16961">MVFLHKAVASIQGSLYNHPAEFPAFLPLSNCMFLPNWLSTKTHRVSTSYDSITLHRGHPIIDSISSVSTCQPRPIRIQQPLRITSSCLSSKVIHHIPWLFCHAPLVSSDPCHQPIHRQQPSLHLAVVTLILEQTRARGEGDSQVESIKDKSG</sequence>
<dbReference type="Proteomes" id="UP000240760">
    <property type="component" value="Unassembled WGS sequence"/>
</dbReference>
<dbReference type="EMBL" id="KZ679126">
    <property type="protein sequence ID" value="PTB81888.1"/>
    <property type="molecule type" value="Genomic_DNA"/>
</dbReference>